<dbReference type="SUPFAM" id="SSF55073">
    <property type="entry name" value="Nucleotide cyclase"/>
    <property type="match status" value="1"/>
</dbReference>
<evidence type="ECO:0000259" key="1">
    <source>
        <dbReference type="Pfam" id="PF00990"/>
    </source>
</evidence>
<sequence>MTVPGGHAAGDTAFAAIGTRLAEWCGKRGTVGRLGGDEFAALTRIRPLRQAMRREHLAHLLAQPVHGRP</sequence>
<keyword evidence="2" id="KW-0808">Transferase</keyword>
<dbReference type="Gene3D" id="3.30.70.270">
    <property type="match status" value="1"/>
</dbReference>
<dbReference type="InterPro" id="IPR029787">
    <property type="entry name" value="Nucleotide_cyclase"/>
</dbReference>
<evidence type="ECO:0000313" key="3">
    <source>
        <dbReference type="Proteomes" id="UP001598448"/>
    </source>
</evidence>
<dbReference type="Pfam" id="PF00990">
    <property type="entry name" value="GGDEF"/>
    <property type="match status" value="1"/>
</dbReference>
<proteinExistence type="predicted"/>
<feature type="domain" description="GGDEF" evidence="1">
    <location>
        <begin position="6"/>
        <end position="59"/>
    </location>
</feature>
<dbReference type="InterPro" id="IPR000160">
    <property type="entry name" value="GGDEF_dom"/>
</dbReference>
<dbReference type="EC" id="2.7.7.65" evidence="2"/>
<dbReference type="RefSeq" id="WP_386713027.1">
    <property type="nucleotide sequence ID" value="NZ_JBHXIJ010000070.1"/>
</dbReference>
<dbReference type="GO" id="GO:0052621">
    <property type="term" value="F:diguanylate cyclase activity"/>
    <property type="evidence" value="ECO:0007669"/>
    <property type="project" value="UniProtKB-EC"/>
</dbReference>
<dbReference type="InterPro" id="IPR043128">
    <property type="entry name" value="Rev_trsase/Diguanyl_cyclase"/>
</dbReference>
<dbReference type="EMBL" id="JBHXIJ010000070">
    <property type="protein sequence ID" value="MFD5099806.1"/>
    <property type="molecule type" value="Genomic_DNA"/>
</dbReference>
<keyword evidence="3" id="KW-1185">Reference proteome</keyword>
<dbReference type="Proteomes" id="UP001598448">
    <property type="component" value="Unassembled WGS sequence"/>
</dbReference>
<comment type="caution">
    <text evidence="2">The sequence shown here is derived from an EMBL/GenBank/DDBJ whole genome shotgun (WGS) entry which is preliminary data.</text>
</comment>
<keyword evidence="2" id="KW-0548">Nucleotidyltransferase</keyword>
<accession>A0ABW6FLZ5</accession>
<reference evidence="2 3" key="1">
    <citation type="submission" date="2024-09" db="EMBL/GenBank/DDBJ databases">
        <title>The Natural Products Discovery Center: Release of the First 8490 Sequenced Strains for Exploring Actinobacteria Biosynthetic Diversity.</title>
        <authorList>
            <person name="Kalkreuter E."/>
            <person name="Kautsar S.A."/>
            <person name="Yang D."/>
            <person name="Bader C.D."/>
            <person name="Teijaro C.N."/>
            <person name="Fluegel L."/>
            <person name="Davis C.M."/>
            <person name="Simpson J.R."/>
            <person name="Lauterbach L."/>
            <person name="Steele A.D."/>
            <person name="Gui C."/>
            <person name="Meng S."/>
            <person name="Li G."/>
            <person name="Viehrig K."/>
            <person name="Ye F."/>
            <person name="Su P."/>
            <person name="Kiefer A.F."/>
            <person name="Nichols A."/>
            <person name="Cepeda A.J."/>
            <person name="Yan W."/>
            <person name="Fan B."/>
            <person name="Jiang Y."/>
            <person name="Adhikari A."/>
            <person name="Zheng C.-J."/>
            <person name="Schuster L."/>
            <person name="Cowan T.M."/>
            <person name="Smanski M.J."/>
            <person name="Chevrette M.G."/>
            <person name="De Carvalho L.P.S."/>
            <person name="Shen B."/>
        </authorList>
    </citation>
    <scope>NUCLEOTIDE SEQUENCE [LARGE SCALE GENOMIC DNA]</scope>
    <source>
        <strain evidence="2 3">NPDC058348</strain>
    </source>
</reference>
<protein>
    <submittedName>
        <fullName evidence="2">Diguanylate cyclase domain-containing protein</fullName>
        <ecNumber evidence="2">2.7.7.65</ecNumber>
    </submittedName>
</protein>
<name>A0ABW6FLZ5_9ACTN</name>
<gene>
    <name evidence="2" type="ORF">ACFWJN_12655</name>
</gene>
<organism evidence="2 3">
    <name type="scientific">Streptomyces albidochromogenes</name>
    <dbReference type="NCBI Taxonomy" id="329524"/>
    <lineage>
        <taxon>Bacteria</taxon>
        <taxon>Bacillati</taxon>
        <taxon>Actinomycetota</taxon>
        <taxon>Actinomycetes</taxon>
        <taxon>Kitasatosporales</taxon>
        <taxon>Streptomycetaceae</taxon>
        <taxon>Streptomyces</taxon>
    </lineage>
</organism>
<evidence type="ECO:0000313" key="2">
    <source>
        <dbReference type="EMBL" id="MFD5099806.1"/>
    </source>
</evidence>